<evidence type="ECO:0000256" key="1">
    <source>
        <dbReference type="SAM" id="Phobius"/>
    </source>
</evidence>
<protein>
    <submittedName>
        <fullName evidence="2">Uncharacterized protein</fullName>
    </submittedName>
</protein>
<evidence type="ECO:0000313" key="2">
    <source>
        <dbReference type="EMBL" id="MRW96816.1"/>
    </source>
</evidence>
<dbReference type="RefSeq" id="WP_151111556.1">
    <property type="nucleotide sequence ID" value="NZ_WKJQ01000001.1"/>
</dbReference>
<gene>
    <name evidence="2" type="ORF">GJR99_09540</name>
</gene>
<sequence>MHLRNRHGKIVDGVPFYVVASLAFMFVISLGPFYGSLFGLSIEAGVVASLVVSFVCGCLAFYRFVWTVDPEFRGEIPVDVRFRNLGYAAITFFLLLVLLLIPVIPIVTAAP</sequence>
<dbReference type="Proteomes" id="UP000443423">
    <property type="component" value="Unassembled WGS sequence"/>
</dbReference>
<keyword evidence="1" id="KW-0812">Transmembrane</keyword>
<dbReference type="EMBL" id="WKJQ01000001">
    <property type="protein sequence ID" value="MRW96816.1"/>
    <property type="molecule type" value="Genomic_DNA"/>
</dbReference>
<feature type="transmembrane region" description="Helical" evidence="1">
    <location>
        <begin position="85"/>
        <end position="107"/>
    </location>
</feature>
<accession>A0A6A8G9M5</accession>
<keyword evidence="3" id="KW-1185">Reference proteome</keyword>
<reference evidence="2 3" key="1">
    <citation type="submission" date="2019-11" db="EMBL/GenBank/DDBJ databases">
        <title>Whole genome sequence of Haloferax sp. MBLA0078.</title>
        <authorList>
            <person name="Seo M.-J."/>
            <person name="Cho E.-S."/>
        </authorList>
    </citation>
    <scope>NUCLEOTIDE SEQUENCE [LARGE SCALE GENOMIC DNA]</scope>
    <source>
        <strain evidence="2 3">MBLA0078</strain>
    </source>
</reference>
<dbReference type="OrthoDB" id="187492at2157"/>
<comment type="caution">
    <text evidence="2">The sequence shown here is derived from an EMBL/GenBank/DDBJ whole genome shotgun (WGS) entry which is preliminary data.</text>
</comment>
<organism evidence="2 3">
    <name type="scientific">Haloferax marinum</name>
    <dbReference type="NCBI Taxonomy" id="2666143"/>
    <lineage>
        <taxon>Archaea</taxon>
        <taxon>Methanobacteriati</taxon>
        <taxon>Methanobacteriota</taxon>
        <taxon>Stenosarchaea group</taxon>
        <taxon>Halobacteria</taxon>
        <taxon>Halobacteriales</taxon>
        <taxon>Haloferacaceae</taxon>
        <taxon>Haloferax</taxon>
    </lineage>
</organism>
<keyword evidence="1" id="KW-1133">Transmembrane helix</keyword>
<feature type="transmembrane region" description="Helical" evidence="1">
    <location>
        <begin position="46"/>
        <end position="65"/>
    </location>
</feature>
<proteinExistence type="predicted"/>
<dbReference type="AlphaFoldDB" id="A0A6A8G9M5"/>
<keyword evidence="1" id="KW-0472">Membrane</keyword>
<feature type="transmembrane region" description="Helical" evidence="1">
    <location>
        <begin position="14"/>
        <end position="34"/>
    </location>
</feature>
<evidence type="ECO:0000313" key="3">
    <source>
        <dbReference type="Proteomes" id="UP000443423"/>
    </source>
</evidence>
<name>A0A6A8G9M5_9EURY</name>